<accession>A0ACC2QX07</accession>
<dbReference type="Proteomes" id="UP001231649">
    <property type="component" value="Chromosome 7"/>
</dbReference>
<comment type="caution">
    <text evidence="1">The sequence shown here is derived from an EMBL/GenBank/DDBJ whole genome shotgun (WGS) entry which is preliminary data.</text>
</comment>
<organism evidence="1 2">
    <name type="scientific">Mythimna loreyi</name>
    <dbReference type="NCBI Taxonomy" id="667449"/>
    <lineage>
        <taxon>Eukaryota</taxon>
        <taxon>Metazoa</taxon>
        <taxon>Ecdysozoa</taxon>
        <taxon>Arthropoda</taxon>
        <taxon>Hexapoda</taxon>
        <taxon>Insecta</taxon>
        <taxon>Pterygota</taxon>
        <taxon>Neoptera</taxon>
        <taxon>Endopterygota</taxon>
        <taxon>Lepidoptera</taxon>
        <taxon>Glossata</taxon>
        <taxon>Ditrysia</taxon>
        <taxon>Noctuoidea</taxon>
        <taxon>Noctuidae</taxon>
        <taxon>Noctuinae</taxon>
        <taxon>Hadenini</taxon>
        <taxon>Mythimna</taxon>
    </lineage>
</organism>
<dbReference type="EMBL" id="CM056783">
    <property type="protein sequence ID" value="KAJ8726825.1"/>
    <property type="molecule type" value="Genomic_DNA"/>
</dbReference>
<sequence>MDETILLPSPNWFLPSIMAVTTDGWLIYGGPNKTLCVLEPHKADVGIIATNEKYQAHVFFVGNSDKVIATHCHEVHKTEHEELIGVGYSNSTTAISVGAGNIVKWDLPSNSTKVYHSVLRGFKPTCMACSPHASLQVAVGTKQGVIILVDLHGKGKIVYKVRGQDDYIMNLSWCPQYEMSIKKSVKENKSFLDKRLAAIRSEGEKESEAFEQSGVGKNLPEDSFDDSVVQEDDMFDIYKDHEPDEFGHKKYEPEDILVKVKKEKADDSDYLAECLKLKEDILRRKNQTEPSIESLVDALDKTHVEAGAAAQSGEADESDPQPGSSQSQSESTIECVKIDTSNPDKSSHKQLLASVGKFGGVRIWSETGKLVGVCTIPIPPKTQKAAFVTSVLWYKPDSIIVCDGRSQLLEINPLNVDSKNKLEWQILHQKHKRGLYCVKTNAPRVQTESTVPSDDWTVWSVAQDRNIIRYCVRTKKVLGVHSTCGGSVYTVVPCPYDAGKVAVSVGDGAVRVLESNTLAEDETKLSRPHVTNYWQNVQGKVLTVAWHPTRENLLAYGTGESRVGLIETGGKHEQAARVLNPALTHGVYGLSWGEGMNLYASGGNKLIVYQADQINEDPEQIGITIEGQSWGLCAVSWSPRGLLVGSVSGAVALLTHKRPHTLITAAFVYNKMIHSIEWHPQQTSSSSEESPYKNLIAVTALEKDSMVSILELGNNEKDGSKQLTVWKMLSGHTRPVLQTAWNPHQDGLLLTSSQDSTVRVWDVSSGSCISIFGGHAILSLGVCWVAAPQLPHHVLSGGGEFCLRLWDIYQHKADNFTDSGYNIVKKKPRRSKKGVKKSGSQEAPEATSSADEHDNLAVTLELSNKTSKPPKKFMLPIMFRQINDPCKLQAPRKMLQMYLQKTETAGEKGDGTQNVIEEKLDNVDEKGDSSAVKEHKDIPTSATDKDVTEAQKTEGSKENAQNIEPEKVEKEIALDFLKVFGSIREVNEFLDMEMHSHMNVYHHPEACIMLLIFRGHIDTMIQFASERDMLCPFLLSMAPCVSFKYWKDATQLYLAQIDRLVARGEERKLYENRHYGGPKYRKAAICLSMHDVVGAVNALCEGKLFKEAYILCRLRYMDSVAEEIMKKWATELSLSGQMAVASVLHIAMGNLSQAAQELAKSHKQDHLSLAAEIAKIAGRTTFADHVQKKAQSKSEATLEKTEELLKELPSKIELLMKEKTSVSFESDTLNNDSLKSDKLNSDNETTV</sequence>
<evidence type="ECO:0000313" key="1">
    <source>
        <dbReference type="EMBL" id="KAJ8726825.1"/>
    </source>
</evidence>
<evidence type="ECO:0000313" key="2">
    <source>
        <dbReference type="Proteomes" id="UP001231649"/>
    </source>
</evidence>
<name>A0ACC2QX07_9NEOP</name>
<proteinExistence type="predicted"/>
<gene>
    <name evidence="1" type="ORF">PYW08_015222</name>
</gene>
<reference evidence="1" key="1">
    <citation type="submission" date="2023-03" db="EMBL/GenBank/DDBJ databases">
        <title>Chromosome-level genomes of two armyworms, Mythimna separata and Mythimna loreyi, provide insights into the biosynthesis and reception of sex pheromones.</title>
        <authorList>
            <person name="Zhao H."/>
        </authorList>
    </citation>
    <scope>NUCLEOTIDE SEQUENCE</scope>
    <source>
        <strain evidence="1">BeijingLab</strain>
    </source>
</reference>
<keyword evidence="2" id="KW-1185">Reference proteome</keyword>
<protein>
    <submittedName>
        <fullName evidence="1">Uncharacterized protein</fullName>
    </submittedName>
</protein>